<dbReference type="OrthoDB" id="548949at2759"/>
<dbReference type="Gene3D" id="2.130.10.10">
    <property type="entry name" value="YVTN repeat-like/Quinoprotein amine dehydrogenase"/>
    <property type="match status" value="1"/>
</dbReference>
<evidence type="ECO:0000313" key="3">
    <source>
        <dbReference type="Proteomes" id="UP000467700"/>
    </source>
</evidence>
<comment type="caution">
    <text evidence="2">The sequence shown here is derived from an EMBL/GenBank/DDBJ whole genome shotgun (WGS) entry which is preliminary data.</text>
</comment>
<organism evidence="2 3">
    <name type="scientific">Cyclocybe aegerita</name>
    <name type="common">Black poplar mushroom</name>
    <name type="synonym">Agrocybe aegerita</name>
    <dbReference type="NCBI Taxonomy" id="1973307"/>
    <lineage>
        <taxon>Eukaryota</taxon>
        <taxon>Fungi</taxon>
        <taxon>Dikarya</taxon>
        <taxon>Basidiomycota</taxon>
        <taxon>Agaricomycotina</taxon>
        <taxon>Agaricomycetes</taxon>
        <taxon>Agaricomycetidae</taxon>
        <taxon>Agaricales</taxon>
        <taxon>Agaricineae</taxon>
        <taxon>Bolbitiaceae</taxon>
        <taxon>Cyclocybe</taxon>
    </lineage>
</organism>
<dbReference type="Proteomes" id="UP000467700">
    <property type="component" value="Unassembled WGS sequence"/>
</dbReference>
<sequence length="319" mass="35339">MLATHGPSGKDIIGTKIDPEDMDTWRDDPESIEPSSGSAVSSTIQLDGETTGEGEGLEISKWRRHPSQNNIMLCGLNTRKGEYYYCHAFDHEAGGKLTTRYLGHGGSVDGFSASVNADPNVFLTWCSDGHARLYDVRHPLPVLTIASAKHLEPMPAAVLAHPDGIPYRSLIFTGTARSKCINLWDVRSRAMLYELATGNNCVEALAWDETSNSLYAATSCPHIDWNGRHLDYRPARIPKVRTGEDEDGEGDSEDNAEEDDIEEPSDDICWPKGAHHAEDHFGHVFDAGDHRLYKFKFKMDPDPNQLPYYGSASLSTGFW</sequence>
<feature type="compositionally biased region" description="Polar residues" evidence="1">
    <location>
        <begin position="33"/>
        <end position="45"/>
    </location>
</feature>
<reference evidence="2 3" key="1">
    <citation type="submission" date="2020-01" db="EMBL/GenBank/DDBJ databases">
        <authorList>
            <person name="Gupta K D."/>
        </authorList>
    </citation>
    <scope>NUCLEOTIDE SEQUENCE [LARGE SCALE GENOMIC DNA]</scope>
</reference>
<keyword evidence="3" id="KW-1185">Reference proteome</keyword>
<feature type="region of interest" description="Disordered" evidence="1">
    <location>
        <begin position="1"/>
        <end position="54"/>
    </location>
</feature>
<dbReference type="InterPro" id="IPR036322">
    <property type="entry name" value="WD40_repeat_dom_sf"/>
</dbReference>
<evidence type="ECO:0000313" key="2">
    <source>
        <dbReference type="EMBL" id="CAA7265529.1"/>
    </source>
</evidence>
<dbReference type="AlphaFoldDB" id="A0A8S0VS15"/>
<accession>A0A8S0VS15</accession>
<gene>
    <name evidence="2" type="ORF">AAE3_LOCUS7736</name>
</gene>
<name>A0A8S0VS15_CYCAE</name>
<dbReference type="InterPro" id="IPR015943">
    <property type="entry name" value="WD40/YVTN_repeat-like_dom_sf"/>
</dbReference>
<feature type="region of interest" description="Disordered" evidence="1">
    <location>
        <begin position="236"/>
        <end position="269"/>
    </location>
</feature>
<dbReference type="SUPFAM" id="SSF50978">
    <property type="entry name" value="WD40 repeat-like"/>
    <property type="match status" value="1"/>
</dbReference>
<proteinExistence type="predicted"/>
<protein>
    <submittedName>
        <fullName evidence="2">Uncharacterized protein</fullName>
    </submittedName>
</protein>
<feature type="compositionally biased region" description="Acidic residues" evidence="1">
    <location>
        <begin position="244"/>
        <end position="266"/>
    </location>
</feature>
<evidence type="ECO:0000256" key="1">
    <source>
        <dbReference type="SAM" id="MobiDB-lite"/>
    </source>
</evidence>
<feature type="compositionally biased region" description="Basic and acidic residues" evidence="1">
    <location>
        <begin position="17"/>
        <end position="29"/>
    </location>
</feature>
<dbReference type="EMBL" id="CACVBS010000049">
    <property type="protein sequence ID" value="CAA7265529.1"/>
    <property type="molecule type" value="Genomic_DNA"/>
</dbReference>